<dbReference type="GO" id="GO:0090619">
    <property type="term" value="C:meiotic spindle pole"/>
    <property type="evidence" value="ECO:0007669"/>
    <property type="project" value="TreeGrafter"/>
</dbReference>
<proteinExistence type="predicted"/>
<evidence type="ECO:0000259" key="3">
    <source>
        <dbReference type="Pfam" id="PF14658"/>
    </source>
</evidence>
<evidence type="ECO:0000313" key="6">
    <source>
        <dbReference type="Proteomes" id="UP001148018"/>
    </source>
</evidence>
<protein>
    <submittedName>
        <fullName evidence="5">Uncharacterized protein</fullName>
    </submittedName>
</protein>
<evidence type="ECO:0000256" key="2">
    <source>
        <dbReference type="SAM" id="MobiDB-lite"/>
    </source>
</evidence>
<evidence type="ECO:0000256" key="1">
    <source>
        <dbReference type="SAM" id="Coils"/>
    </source>
</evidence>
<dbReference type="GO" id="GO:0034993">
    <property type="term" value="C:meiotic nuclear membrane microtubule tethering complex"/>
    <property type="evidence" value="ECO:0007669"/>
    <property type="project" value="InterPro"/>
</dbReference>
<comment type="caution">
    <text evidence="5">The sequence shown here is derived from an EMBL/GenBank/DDBJ whole genome shotgun (WGS) entry which is preliminary data.</text>
</comment>
<dbReference type="GO" id="GO:0051225">
    <property type="term" value="P:spindle assembly"/>
    <property type="evidence" value="ECO:0007669"/>
    <property type="project" value="TreeGrafter"/>
</dbReference>
<keyword evidence="1" id="KW-0175">Coiled coil</keyword>
<feature type="coiled-coil region" evidence="1">
    <location>
        <begin position="518"/>
        <end position="552"/>
    </location>
</feature>
<dbReference type="GO" id="GO:0034397">
    <property type="term" value="P:telomere localization"/>
    <property type="evidence" value="ECO:0007669"/>
    <property type="project" value="InterPro"/>
</dbReference>
<dbReference type="PANTHER" id="PTHR47300">
    <property type="entry name" value="PROTEIN KASH5"/>
    <property type="match status" value="1"/>
</dbReference>
<gene>
    <name evidence="5" type="ORF">NHX12_006331</name>
</gene>
<dbReference type="InterPro" id="IPR039508">
    <property type="entry name" value="KASH5_EF-hand-like_dom"/>
</dbReference>
<organism evidence="5 6">
    <name type="scientific">Muraenolepis orangiensis</name>
    <name type="common">Patagonian moray cod</name>
    <dbReference type="NCBI Taxonomy" id="630683"/>
    <lineage>
        <taxon>Eukaryota</taxon>
        <taxon>Metazoa</taxon>
        <taxon>Chordata</taxon>
        <taxon>Craniata</taxon>
        <taxon>Vertebrata</taxon>
        <taxon>Euteleostomi</taxon>
        <taxon>Actinopterygii</taxon>
        <taxon>Neopterygii</taxon>
        <taxon>Teleostei</taxon>
        <taxon>Neoteleostei</taxon>
        <taxon>Acanthomorphata</taxon>
        <taxon>Zeiogadaria</taxon>
        <taxon>Gadariae</taxon>
        <taxon>Gadiformes</taxon>
        <taxon>Muraenolepidoidei</taxon>
        <taxon>Muraenolepididae</taxon>
        <taxon>Muraenolepis</taxon>
    </lineage>
</organism>
<feature type="domain" description="Protein KASH5 EF-hand-like" evidence="3">
    <location>
        <begin position="38"/>
        <end position="101"/>
    </location>
</feature>
<dbReference type="InterPro" id="IPR028170">
    <property type="entry name" value="KASH5"/>
</dbReference>
<evidence type="ECO:0000313" key="5">
    <source>
        <dbReference type="EMBL" id="KAJ3593999.1"/>
    </source>
</evidence>
<dbReference type="Pfam" id="PF14662">
    <property type="entry name" value="KASH_CCD"/>
    <property type="match status" value="1"/>
</dbReference>
<dbReference type="GO" id="GO:0051653">
    <property type="term" value="P:spindle localization"/>
    <property type="evidence" value="ECO:0007669"/>
    <property type="project" value="TreeGrafter"/>
</dbReference>
<sequence>MSDSRDSLVLPSPFFGPNEPLMDTKDSDFSEHELIDITYDACNTTSTGNVLASTIMQYLQTMTGQSAEQDKLSALRSLLDPDGQDHVVSRETFHSTMKEWIAQCNQESADMDDNLASWPEASKVSVNGFDYSNTQRIAVPETAQCFCDANDLLGTVAELKSAHHKLIEQNGRLLKIVAQCEDANLQLTAEINEMRGKLASGQRAAVRARTLSAELEEAQREAQDKASRTQTSCTKLSNEVECLKVHIRILEDKNDTLAFEKTCSEDSMNKLRKVNSELRVELEETLVMLKLRDREISMRDILMDKMKTSHVENYNIIEGLQSELTRLQEHSKQALLRFDRPFSGLHSLHGHSGDPANHRSLLSEIQDMQQPLHAGVEDLRTPSLHIQKDGIHSIIQRIKSAELAHCLHTNYPDRESFPSESQERPNAQSPLQASIRQQLVNVLRQLELPKSVWEDKGDKVEDLGQNQTKPTTHSQSPAPAPAPEARKVAVVNWWKALKVEGTNTRVHRDEDSPSHQALCETQAKLQQAERTIAEMKEQLRHLQAALKTEREYAIECQAAQAKTAQTSLHTRDEETNTETENETEAPPVQEQAAATEVKDAAVGTDSDTDTDTDKAGGDTGQKEEGGRGLTAEGLLSSLRRMEAMINGALATAEVVRQSELRVSLVRERMESIAQKVKEALGRAADTDHQLSTLENSVLEGGQTMVGSHLYHKYYY</sequence>
<dbReference type="EMBL" id="JANIIK010000112">
    <property type="protein sequence ID" value="KAJ3593999.1"/>
    <property type="molecule type" value="Genomic_DNA"/>
</dbReference>
<dbReference type="AlphaFoldDB" id="A0A9Q0DT21"/>
<dbReference type="Pfam" id="PF14658">
    <property type="entry name" value="EF-hand_9"/>
    <property type="match status" value="1"/>
</dbReference>
<dbReference type="GO" id="GO:0007129">
    <property type="term" value="P:homologous chromosome pairing at meiosis"/>
    <property type="evidence" value="ECO:0007669"/>
    <property type="project" value="TreeGrafter"/>
</dbReference>
<name>A0A9Q0DT21_9TELE</name>
<evidence type="ECO:0000259" key="4">
    <source>
        <dbReference type="Pfam" id="PF14662"/>
    </source>
</evidence>
<dbReference type="GO" id="GO:0007015">
    <property type="term" value="P:actin filament organization"/>
    <property type="evidence" value="ECO:0007669"/>
    <property type="project" value="TreeGrafter"/>
</dbReference>
<dbReference type="GO" id="GO:0070840">
    <property type="term" value="F:dynein complex binding"/>
    <property type="evidence" value="ECO:0007669"/>
    <property type="project" value="TreeGrafter"/>
</dbReference>
<feature type="domain" description="KASH5-like coiled-coil" evidence="4">
    <location>
        <begin position="149"/>
        <end position="333"/>
    </location>
</feature>
<dbReference type="GO" id="GO:0000781">
    <property type="term" value="C:chromosome, telomeric region"/>
    <property type="evidence" value="ECO:0007669"/>
    <property type="project" value="TreeGrafter"/>
</dbReference>
<feature type="compositionally biased region" description="Basic and acidic residues" evidence="2">
    <location>
        <begin position="611"/>
        <end position="626"/>
    </location>
</feature>
<keyword evidence="6" id="KW-1185">Reference proteome</keyword>
<feature type="region of interest" description="Disordered" evidence="2">
    <location>
        <begin position="455"/>
        <end position="484"/>
    </location>
</feature>
<feature type="region of interest" description="Disordered" evidence="2">
    <location>
        <begin position="1"/>
        <end position="21"/>
    </location>
</feature>
<feature type="region of interest" description="Disordered" evidence="2">
    <location>
        <begin position="562"/>
        <end position="629"/>
    </location>
</feature>
<dbReference type="InterPro" id="IPR028168">
    <property type="entry name" value="KASH5_CC"/>
</dbReference>
<dbReference type="PANTHER" id="PTHR47300:SF1">
    <property type="entry name" value="PROTEIN KASH5"/>
    <property type="match status" value="1"/>
</dbReference>
<dbReference type="GO" id="GO:0005640">
    <property type="term" value="C:nuclear outer membrane"/>
    <property type="evidence" value="ECO:0007669"/>
    <property type="project" value="TreeGrafter"/>
</dbReference>
<accession>A0A9Q0DT21</accession>
<dbReference type="Proteomes" id="UP001148018">
    <property type="component" value="Unassembled WGS sequence"/>
</dbReference>
<dbReference type="GO" id="GO:0090220">
    <property type="term" value="P:chromosome localization to nuclear envelope involved in homologous chromosome segregation"/>
    <property type="evidence" value="ECO:0007669"/>
    <property type="project" value="TreeGrafter"/>
</dbReference>
<dbReference type="GO" id="GO:0000800">
    <property type="term" value="C:lateral element"/>
    <property type="evidence" value="ECO:0007669"/>
    <property type="project" value="TreeGrafter"/>
</dbReference>
<feature type="compositionally biased region" description="Polar residues" evidence="2">
    <location>
        <begin position="464"/>
        <end position="476"/>
    </location>
</feature>
<feature type="coiled-coil region" evidence="1">
    <location>
        <begin position="177"/>
        <end position="253"/>
    </location>
</feature>
<dbReference type="OrthoDB" id="10062605at2759"/>
<reference evidence="5" key="1">
    <citation type="submission" date="2022-07" db="EMBL/GenBank/DDBJ databases">
        <title>Chromosome-level genome of Muraenolepis orangiensis.</title>
        <authorList>
            <person name="Kim J."/>
        </authorList>
    </citation>
    <scope>NUCLEOTIDE SEQUENCE</scope>
    <source>
        <strain evidence="5">KU_S4_2022</strain>
        <tissue evidence="5">Muscle</tissue>
    </source>
</reference>